<dbReference type="Proteomes" id="UP000627984">
    <property type="component" value="Unassembled WGS sequence"/>
</dbReference>
<evidence type="ECO:0000313" key="4">
    <source>
        <dbReference type="Proteomes" id="UP000627984"/>
    </source>
</evidence>
<dbReference type="InterPro" id="IPR012337">
    <property type="entry name" value="RNaseH-like_sf"/>
</dbReference>
<reference evidence="3" key="1">
    <citation type="journal article" date="2014" name="Int. J. Syst. Evol. Microbiol.">
        <title>Complete genome sequence of Corynebacterium casei LMG S-19264T (=DSM 44701T), isolated from a smear-ripened cheese.</title>
        <authorList>
            <consortium name="US DOE Joint Genome Institute (JGI-PGF)"/>
            <person name="Walter F."/>
            <person name="Albersmeier A."/>
            <person name="Kalinowski J."/>
            <person name="Ruckert C."/>
        </authorList>
    </citation>
    <scope>NUCLEOTIDE SEQUENCE</scope>
    <source>
        <strain evidence="3">JCM 3093</strain>
    </source>
</reference>
<proteinExistence type="predicted"/>
<dbReference type="InterPro" id="IPR039365">
    <property type="entry name" value="IS701-like"/>
</dbReference>
<dbReference type="GO" id="GO:0006313">
    <property type="term" value="P:DNA transposition"/>
    <property type="evidence" value="ECO:0007669"/>
    <property type="project" value="InterPro"/>
</dbReference>
<evidence type="ECO:0000256" key="1">
    <source>
        <dbReference type="SAM" id="SignalP"/>
    </source>
</evidence>
<dbReference type="PANTHER" id="PTHR33627">
    <property type="entry name" value="TRANSPOSASE"/>
    <property type="match status" value="1"/>
</dbReference>
<sequence>MSWLTSSIFALSARTSSANAATKRAVTCSPATVVCWRSAACHAVRAKTAALRALVRAAKGRWRVEHDYRELKQALGLAHFEGRTWPGWHHHVVLVSIAHAFVTTERLAPKAGTPG</sequence>
<dbReference type="InterPro" id="IPR002559">
    <property type="entry name" value="Transposase_11"/>
</dbReference>
<evidence type="ECO:0000259" key="2">
    <source>
        <dbReference type="Pfam" id="PF01609"/>
    </source>
</evidence>
<comment type="caution">
    <text evidence="3">The sequence shown here is derived from an EMBL/GenBank/DDBJ whole genome shotgun (WGS) entry which is preliminary data.</text>
</comment>
<feature type="domain" description="Transposase IS4-like" evidence="2">
    <location>
        <begin position="27"/>
        <end position="99"/>
    </location>
</feature>
<reference evidence="3" key="2">
    <citation type="submission" date="2022-09" db="EMBL/GenBank/DDBJ databases">
        <authorList>
            <person name="Sun Q."/>
            <person name="Ohkuma M."/>
        </authorList>
    </citation>
    <scope>NUCLEOTIDE SEQUENCE</scope>
    <source>
        <strain evidence="3">JCM 3093</strain>
    </source>
</reference>
<keyword evidence="1" id="KW-0732">Signal</keyword>
<dbReference type="GO" id="GO:0003677">
    <property type="term" value="F:DNA binding"/>
    <property type="evidence" value="ECO:0007669"/>
    <property type="project" value="InterPro"/>
</dbReference>
<dbReference type="AlphaFoldDB" id="A0AA37BMM2"/>
<dbReference type="PANTHER" id="PTHR33627:SF1">
    <property type="entry name" value="TRANSPOSASE"/>
    <property type="match status" value="1"/>
</dbReference>
<feature type="signal peptide" evidence="1">
    <location>
        <begin position="1"/>
        <end position="20"/>
    </location>
</feature>
<evidence type="ECO:0000313" key="3">
    <source>
        <dbReference type="EMBL" id="GGK94180.1"/>
    </source>
</evidence>
<accession>A0AA37BMM2</accession>
<dbReference type="EMBL" id="BMQD01000029">
    <property type="protein sequence ID" value="GGK94180.1"/>
    <property type="molecule type" value="Genomic_DNA"/>
</dbReference>
<protein>
    <recommendedName>
        <fullName evidence="2">Transposase IS4-like domain-containing protein</fullName>
    </recommendedName>
</protein>
<dbReference type="Pfam" id="PF01609">
    <property type="entry name" value="DDE_Tnp_1"/>
    <property type="match status" value="1"/>
</dbReference>
<dbReference type="GO" id="GO:0004803">
    <property type="term" value="F:transposase activity"/>
    <property type="evidence" value="ECO:0007669"/>
    <property type="project" value="InterPro"/>
</dbReference>
<dbReference type="RefSeq" id="WP_373868892.1">
    <property type="nucleotide sequence ID" value="NZ_BMQD01000029.1"/>
</dbReference>
<dbReference type="SUPFAM" id="SSF53098">
    <property type="entry name" value="Ribonuclease H-like"/>
    <property type="match status" value="1"/>
</dbReference>
<gene>
    <name evidence="3" type="ORF">GCM10010126_61920</name>
</gene>
<organism evidence="3 4">
    <name type="scientific">Planomonospora parontospora</name>
    <dbReference type="NCBI Taxonomy" id="58119"/>
    <lineage>
        <taxon>Bacteria</taxon>
        <taxon>Bacillati</taxon>
        <taxon>Actinomycetota</taxon>
        <taxon>Actinomycetes</taxon>
        <taxon>Streptosporangiales</taxon>
        <taxon>Streptosporangiaceae</taxon>
        <taxon>Planomonospora</taxon>
    </lineage>
</organism>
<feature type="chain" id="PRO_5041462597" description="Transposase IS4-like domain-containing protein" evidence="1">
    <location>
        <begin position="21"/>
        <end position="115"/>
    </location>
</feature>
<name>A0AA37BMM2_9ACTN</name>